<accession>A0ABQ6F9T5</accession>
<dbReference type="Proteomes" id="UP001157167">
    <property type="component" value="Unassembled WGS sequence"/>
</dbReference>
<dbReference type="EMBL" id="BSPX01000022">
    <property type="protein sequence ID" value="GLT22308.1"/>
    <property type="molecule type" value="Genomic_DNA"/>
</dbReference>
<proteinExistence type="predicted"/>
<reference evidence="2" key="1">
    <citation type="journal article" date="2019" name="Int. J. Syst. Evol. Microbiol.">
        <title>The Global Catalogue of Microorganisms (GCM) 10K type strain sequencing project: providing services to taxonomists for standard genome sequencing and annotation.</title>
        <authorList>
            <consortium name="The Broad Institute Genomics Platform"/>
            <consortium name="The Broad Institute Genome Sequencing Center for Infectious Disease"/>
            <person name="Wu L."/>
            <person name="Ma J."/>
        </authorList>
    </citation>
    <scope>NUCLEOTIDE SEQUENCE [LARGE SCALE GENOMIC DNA]</scope>
    <source>
        <strain evidence="2">NBRC 102407</strain>
    </source>
</reference>
<sequence>MSKTRRYTRQIPAPNKDYVSLNERCSVSIIQDRAVVLKEGLRIIGFFDKWPDPDKLEYIRDEFVRVMRDPRNAPDPDWAVLAA</sequence>
<protein>
    <submittedName>
        <fullName evidence="1">Uncharacterized protein</fullName>
    </submittedName>
</protein>
<name>A0ABQ6F9T5_9RHOO</name>
<evidence type="ECO:0000313" key="2">
    <source>
        <dbReference type="Proteomes" id="UP001157167"/>
    </source>
</evidence>
<dbReference type="RefSeq" id="WP_284187625.1">
    <property type="nucleotide sequence ID" value="NZ_BSPX01000022.1"/>
</dbReference>
<gene>
    <name evidence="1" type="ORF">GCM10007933_17670</name>
</gene>
<organism evidence="1 2">
    <name type="scientific">Zoogloea oryzae</name>
    <dbReference type="NCBI Taxonomy" id="310767"/>
    <lineage>
        <taxon>Bacteria</taxon>
        <taxon>Pseudomonadati</taxon>
        <taxon>Pseudomonadota</taxon>
        <taxon>Betaproteobacteria</taxon>
        <taxon>Rhodocyclales</taxon>
        <taxon>Zoogloeaceae</taxon>
        <taxon>Zoogloea</taxon>
    </lineage>
</organism>
<evidence type="ECO:0000313" key="1">
    <source>
        <dbReference type="EMBL" id="GLT22308.1"/>
    </source>
</evidence>
<comment type="caution">
    <text evidence="1">The sequence shown here is derived from an EMBL/GenBank/DDBJ whole genome shotgun (WGS) entry which is preliminary data.</text>
</comment>
<keyword evidence="2" id="KW-1185">Reference proteome</keyword>